<organism evidence="1 2">
    <name type="scientific">Agrocybe pediades</name>
    <dbReference type="NCBI Taxonomy" id="84607"/>
    <lineage>
        <taxon>Eukaryota</taxon>
        <taxon>Fungi</taxon>
        <taxon>Dikarya</taxon>
        <taxon>Basidiomycota</taxon>
        <taxon>Agaricomycotina</taxon>
        <taxon>Agaricomycetes</taxon>
        <taxon>Agaricomycetidae</taxon>
        <taxon>Agaricales</taxon>
        <taxon>Agaricineae</taxon>
        <taxon>Strophariaceae</taxon>
        <taxon>Agrocybe</taxon>
    </lineage>
</organism>
<dbReference type="AlphaFoldDB" id="A0A8H4VU08"/>
<proteinExistence type="predicted"/>
<evidence type="ECO:0000313" key="2">
    <source>
        <dbReference type="Proteomes" id="UP000521872"/>
    </source>
</evidence>
<comment type="caution">
    <text evidence="1">The sequence shown here is derived from an EMBL/GenBank/DDBJ whole genome shotgun (WGS) entry which is preliminary data.</text>
</comment>
<gene>
    <name evidence="1" type="ORF">D9613_009401</name>
</gene>
<name>A0A8H4VU08_9AGAR</name>
<dbReference type="EMBL" id="JAACJL010000002">
    <property type="protein sequence ID" value="KAF4622152.1"/>
    <property type="molecule type" value="Genomic_DNA"/>
</dbReference>
<keyword evidence="2" id="KW-1185">Reference proteome</keyword>
<sequence>MSNHFQHAVASTCEIIDCDLASFHIAYNDDAKDNGSHFDQALDFVKKSEDTLKDLKAKKIVEPEYKLDVLLIDMVTKASHEAGQRFASIAIILAHRHNRVAALALAWMKCFAVRLLALAFTLEAEEGPTLAYDASVQYQILVTYLPEYPYGSKAEALDWEYPDGQPAREDVLRAEFFIPPPRTHTMNETTQFAYDTLRVWANLTEKGWERRLDTAENALRLASVHVHDFPMMKIYLEEDKVSWLSLEHVDSGILIPVPLQGDPQYVHGILDRLRWTILYRRRVAQSCLPSAGQVVR</sequence>
<accession>A0A8H4VU08</accession>
<protein>
    <submittedName>
        <fullName evidence="1">Uncharacterized protein</fullName>
    </submittedName>
</protein>
<dbReference type="Proteomes" id="UP000521872">
    <property type="component" value="Unassembled WGS sequence"/>
</dbReference>
<evidence type="ECO:0000313" key="1">
    <source>
        <dbReference type="EMBL" id="KAF4622152.1"/>
    </source>
</evidence>
<reference evidence="1 2" key="1">
    <citation type="submission" date="2019-12" db="EMBL/GenBank/DDBJ databases">
        <authorList>
            <person name="Floudas D."/>
            <person name="Bentzer J."/>
            <person name="Ahren D."/>
            <person name="Johansson T."/>
            <person name="Persson P."/>
            <person name="Tunlid A."/>
        </authorList>
    </citation>
    <scope>NUCLEOTIDE SEQUENCE [LARGE SCALE GENOMIC DNA]</scope>
    <source>
        <strain evidence="1 2">CBS 102.39</strain>
    </source>
</reference>